<protein>
    <recommendedName>
        <fullName evidence="3">GIY-YIG nuclease family protein</fullName>
    </recommendedName>
</protein>
<keyword evidence="2" id="KW-1185">Reference proteome</keyword>
<evidence type="ECO:0000313" key="1">
    <source>
        <dbReference type="EMBL" id="MBC5728267.1"/>
    </source>
</evidence>
<dbReference type="RefSeq" id="WP_186935427.1">
    <property type="nucleotide sequence ID" value="NZ_JACOPS010000003.1"/>
</dbReference>
<comment type="caution">
    <text evidence="1">The sequence shown here is derived from an EMBL/GenBank/DDBJ whole genome shotgun (WGS) entry which is preliminary data.</text>
</comment>
<evidence type="ECO:0000313" key="2">
    <source>
        <dbReference type="Proteomes" id="UP000636755"/>
    </source>
</evidence>
<reference evidence="1 2" key="1">
    <citation type="submission" date="2020-08" db="EMBL/GenBank/DDBJ databases">
        <title>Genome public.</title>
        <authorList>
            <person name="Liu C."/>
            <person name="Sun Q."/>
        </authorList>
    </citation>
    <scope>NUCLEOTIDE SEQUENCE [LARGE SCALE GENOMIC DNA]</scope>
    <source>
        <strain evidence="1 2">NSJ-71</strain>
    </source>
</reference>
<organism evidence="1 2">
    <name type="scientific">Ruminococcus intestinalis</name>
    <dbReference type="NCBI Taxonomy" id="2763066"/>
    <lineage>
        <taxon>Bacteria</taxon>
        <taxon>Bacillati</taxon>
        <taxon>Bacillota</taxon>
        <taxon>Clostridia</taxon>
        <taxon>Eubacteriales</taxon>
        <taxon>Oscillospiraceae</taxon>
        <taxon>Ruminococcus</taxon>
    </lineage>
</organism>
<accession>A0ABR7HLB2</accession>
<dbReference type="EMBL" id="JACOPS010000003">
    <property type="protein sequence ID" value="MBC5728267.1"/>
    <property type="molecule type" value="Genomic_DNA"/>
</dbReference>
<name>A0ABR7HLB2_9FIRM</name>
<gene>
    <name evidence="1" type="ORF">H8R91_07010</name>
</gene>
<evidence type="ECO:0008006" key="3">
    <source>
        <dbReference type="Google" id="ProtNLM"/>
    </source>
</evidence>
<dbReference type="Proteomes" id="UP000636755">
    <property type="component" value="Unassembled WGS sequence"/>
</dbReference>
<proteinExistence type="predicted"/>
<sequence length="79" mass="9223">MKKQITNFNLGTGEYMINGVRYIVCGKFEDFKIKKYSDSNHLNNRLKKHLMGDFAELSFDSINDKMTDEYDCSTVVKED</sequence>